<keyword evidence="4" id="KW-1185">Reference proteome</keyword>
<dbReference type="Pfam" id="PF25973">
    <property type="entry name" value="BSH_CzcB"/>
    <property type="match status" value="1"/>
</dbReference>
<dbReference type="InterPro" id="IPR058647">
    <property type="entry name" value="BSH_CzcB-like"/>
</dbReference>
<dbReference type="GO" id="GO:0015562">
    <property type="term" value="F:efflux transmembrane transporter activity"/>
    <property type="evidence" value="ECO:0007669"/>
    <property type="project" value="TreeGrafter"/>
</dbReference>
<proteinExistence type="predicted"/>
<evidence type="ECO:0000313" key="3">
    <source>
        <dbReference type="EMBL" id="EMI55706.1"/>
    </source>
</evidence>
<evidence type="ECO:0000256" key="1">
    <source>
        <dbReference type="SAM" id="Coils"/>
    </source>
</evidence>
<dbReference type="Gene3D" id="1.10.287.470">
    <property type="entry name" value="Helix hairpin bin"/>
    <property type="match status" value="1"/>
</dbReference>
<dbReference type="Gene3D" id="2.40.50.100">
    <property type="match status" value="1"/>
</dbReference>
<protein>
    <submittedName>
        <fullName evidence="3">Peptidase, M50 family</fullName>
    </submittedName>
</protein>
<sequence>MWVGRPVGRMLQYMGFLARHNVIGFYRGVIIGGGLLAVGLAVVFAFPIPSRVRAPVISRYAATSSIRSPANGFIERVHVRDGQTVQEGTPLVTMRNEELRCQLRQLQAEHDRVAVEKRQAAGELNEGKTHVLRRHAESLQKQIAQIEDRIESLTIRAPNHGRVIARQLDTMIETYVEEGDEIMVVADDTDREWIALITPRHIDRVRACVGENVRLVSSGHRKFTSRLTRIEPRATDRLIEPALASVHGGPLATRQDRDDSDSDQLRMLQPHFHAWLAVVPDASDLPVGMRMFVDCGYRSQTIASRLREWVRSVYEAHQTAQHAT</sequence>
<evidence type="ECO:0000259" key="2">
    <source>
        <dbReference type="Pfam" id="PF25973"/>
    </source>
</evidence>
<dbReference type="PANTHER" id="PTHR30469">
    <property type="entry name" value="MULTIDRUG RESISTANCE PROTEIN MDTA"/>
    <property type="match status" value="1"/>
</dbReference>
<evidence type="ECO:0000313" key="4">
    <source>
        <dbReference type="Proteomes" id="UP000011885"/>
    </source>
</evidence>
<dbReference type="AlphaFoldDB" id="M5UCZ1"/>
<feature type="domain" description="CzcB-like barrel-sandwich hybrid" evidence="2">
    <location>
        <begin position="64"/>
        <end position="187"/>
    </location>
</feature>
<dbReference type="Proteomes" id="UP000011885">
    <property type="component" value="Unassembled WGS sequence"/>
</dbReference>
<comment type="caution">
    <text evidence="3">The sequence shown here is derived from an EMBL/GenBank/DDBJ whole genome shotgun (WGS) entry which is preliminary data.</text>
</comment>
<name>M5UCZ1_9BACT</name>
<dbReference type="PANTHER" id="PTHR30469:SF15">
    <property type="entry name" value="HLYD FAMILY OF SECRETION PROTEINS"/>
    <property type="match status" value="1"/>
</dbReference>
<feature type="coiled-coil region" evidence="1">
    <location>
        <begin position="96"/>
        <end position="156"/>
    </location>
</feature>
<dbReference type="GO" id="GO:1990281">
    <property type="term" value="C:efflux pump complex"/>
    <property type="evidence" value="ECO:0007669"/>
    <property type="project" value="TreeGrafter"/>
</dbReference>
<reference evidence="3 4" key="1">
    <citation type="journal article" date="2013" name="Mar. Genomics">
        <title>Expression of sulfatases in Rhodopirellula baltica and the diversity of sulfatases in the genus Rhodopirellula.</title>
        <authorList>
            <person name="Wegner C.E."/>
            <person name="Richter-Heitmann T."/>
            <person name="Klindworth A."/>
            <person name="Klockow C."/>
            <person name="Richter M."/>
            <person name="Achstetter T."/>
            <person name="Glockner F.O."/>
            <person name="Harder J."/>
        </authorList>
    </citation>
    <scope>NUCLEOTIDE SEQUENCE [LARGE SCALE GENOMIC DNA]</scope>
    <source>
        <strain evidence="3 4">SM41</strain>
    </source>
</reference>
<dbReference type="PATRIC" id="fig|1263870.3.peg.3040"/>
<dbReference type="EMBL" id="ANOH01000201">
    <property type="protein sequence ID" value="EMI55706.1"/>
    <property type="molecule type" value="Genomic_DNA"/>
</dbReference>
<organism evidence="3 4">
    <name type="scientific">Rhodopirellula sallentina SM41</name>
    <dbReference type="NCBI Taxonomy" id="1263870"/>
    <lineage>
        <taxon>Bacteria</taxon>
        <taxon>Pseudomonadati</taxon>
        <taxon>Planctomycetota</taxon>
        <taxon>Planctomycetia</taxon>
        <taxon>Pirellulales</taxon>
        <taxon>Pirellulaceae</taxon>
        <taxon>Rhodopirellula</taxon>
    </lineage>
</organism>
<gene>
    <name evidence="3" type="ORF">RSSM_02859</name>
</gene>
<dbReference type="SUPFAM" id="SSF111369">
    <property type="entry name" value="HlyD-like secretion proteins"/>
    <property type="match status" value="1"/>
</dbReference>
<accession>M5UCZ1</accession>
<keyword evidence="1" id="KW-0175">Coiled coil</keyword>